<feature type="non-terminal residue" evidence="1">
    <location>
        <position position="1"/>
    </location>
</feature>
<proteinExistence type="predicted"/>
<sequence length="101" mass="11783">AILIKLRDFNDSPDKATIQFILTKNLTDAWEEGLEETASEETITLSILTENQNVMEDIYVKCHSSAYDYESGRHNDKDQLTFFVDPLNKLREQIDRFLKKL</sequence>
<organism evidence="1 2">
    <name type="scientific">Racocetra fulgida</name>
    <dbReference type="NCBI Taxonomy" id="60492"/>
    <lineage>
        <taxon>Eukaryota</taxon>
        <taxon>Fungi</taxon>
        <taxon>Fungi incertae sedis</taxon>
        <taxon>Mucoromycota</taxon>
        <taxon>Glomeromycotina</taxon>
        <taxon>Glomeromycetes</taxon>
        <taxon>Diversisporales</taxon>
        <taxon>Gigasporaceae</taxon>
        <taxon>Racocetra</taxon>
    </lineage>
</organism>
<gene>
    <name evidence="1" type="ORF">RFULGI_LOCUS18427</name>
</gene>
<evidence type="ECO:0000313" key="2">
    <source>
        <dbReference type="Proteomes" id="UP000789396"/>
    </source>
</evidence>
<evidence type="ECO:0000313" key="1">
    <source>
        <dbReference type="EMBL" id="CAG8807908.1"/>
    </source>
</evidence>
<accession>A0A9N9K313</accession>
<dbReference type="EMBL" id="CAJVPZ010080669">
    <property type="protein sequence ID" value="CAG8807908.1"/>
    <property type="molecule type" value="Genomic_DNA"/>
</dbReference>
<name>A0A9N9K313_9GLOM</name>
<feature type="non-terminal residue" evidence="1">
    <location>
        <position position="101"/>
    </location>
</feature>
<protein>
    <submittedName>
        <fullName evidence="1">4066_t:CDS:1</fullName>
    </submittedName>
</protein>
<comment type="caution">
    <text evidence="1">The sequence shown here is derived from an EMBL/GenBank/DDBJ whole genome shotgun (WGS) entry which is preliminary data.</text>
</comment>
<dbReference type="Proteomes" id="UP000789396">
    <property type="component" value="Unassembled WGS sequence"/>
</dbReference>
<reference evidence="1" key="1">
    <citation type="submission" date="2021-06" db="EMBL/GenBank/DDBJ databases">
        <authorList>
            <person name="Kallberg Y."/>
            <person name="Tangrot J."/>
            <person name="Rosling A."/>
        </authorList>
    </citation>
    <scope>NUCLEOTIDE SEQUENCE</scope>
    <source>
        <strain evidence="1">IN212</strain>
    </source>
</reference>
<dbReference type="AlphaFoldDB" id="A0A9N9K313"/>
<keyword evidence="2" id="KW-1185">Reference proteome</keyword>